<comment type="caution">
    <text evidence="2">The sequence shown here is derived from an EMBL/GenBank/DDBJ whole genome shotgun (WGS) entry which is preliminary data.</text>
</comment>
<feature type="region of interest" description="Disordered" evidence="1">
    <location>
        <begin position="1"/>
        <end position="31"/>
    </location>
</feature>
<protein>
    <submittedName>
        <fullName evidence="2">Uncharacterized protein</fullName>
    </submittedName>
</protein>
<feature type="compositionally biased region" description="Basic and acidic residues" evidence="1">
    <location>
        <begin position="1"/>
        <end position="10"/>
    </location>
</feature>
<dbReference type="EMBL" id="BONW01000007">
    <property type="protein sequence ID" value="GIG86935.1"/>
    <property type="molecule type" value="Genomic_DNA"/>
</dbReference>
<accession>A0ABQ4DWV8</accession>
<reference evidence="2 3" key="1">
    <citation type="submission" date="2021-01" db="EMBL/GenBank/DDBJ databases">
        <title>Whole genome shotgun sequence of Plantactinospora endophytica NBRC 110450.</title>
        <authorList>
            <person name="Komaki H."/>
            <person name="Tamura T."/>
        </authorList>
    </citation>
    <scope>NUCLEOTIDE SEQUENCE [LARGE SCALE GENOMIC DNA]</scope>
    <source>
        <strain evidence="2 3">NBRC 110450</strain>
    </source>
</reference>
<dbReference type="Proteomes" id="UP000646749">
    <property type="component" value="Unassembled WGS sequence"/>
</dbReference>
<evidence type="ECO:0000313" key="2">
    <source>
        <dbReference type="EMBL" id="GIG86935.1"/>
    </source>
</evidence>
<evidence type="ECO:0000313" key="3">
    <source>
        <dbReference type="Proteomes" id="UP000646749"/>
    </source>
</evidence>
<gene>
    <name evidence="2" type="ORF">Pen02_18710</name>
</gene>
<proteinExistence type="predicted"/>
<keyword evidence="3" id="KW-1185">Reference proteome</keyword>
<sequence>MSCDADHVGDRGGNGHRRSADPTTAGRFHQTEPLTVHDAVICDTPLPLLVKSTLYFSTKTPVRLCPRGHAAGVLYALSPNQMGPMAVPASDRRP</sequence>
<organism evidence="2 3">
    <name type="scientific">Plantactinospora endophytica</name>
    <dbReference type="NCBI Taxonomy" id="673535"/>
    <lineage>
        <taxon>Bacteria</taxon>
        <taxon>Bacillati</taxon>
        <taxon>Actinomycetota</taxon>
        <taxon>Actinomycetes</taxon>
        <taxon>Micromonosporales</taxon>
        <taxon>Micromonosporaceae</taxon>
        <taxon>Plantactinospora</taxon>
    </lineage>
</organism>
<name>A0ABQ4DWV8_9ACTN</name>
<evidence type="ECO:0000256" key="1">
    <source>
        <dbReference type="SAM" id="MobiDB-lite"/>
    </source>
</evidence>